<evidence type="ECO:0000256" key="2">
    <source>
        <dbReference type="ARBA" id="ARBA00011899"/>
    </source>
</evidence>
<comment type="pathway">
    <text evidence="8">Amino-sugar metabolism; N-acetylneuraminate degradation; D-fructose 6-phosphate from N-acetylneuraminate: step 4/5.</text>
</comment>
<dbReference type="Gene3D" id="3.20.20.140">
    <property type="entry name" value="Metal-dependent hydrolases"/>
    <property type="match status" value="1"/>
</dbReference>
<evidence type="ECO:0000256" key="6">
    <source>
        <dbReference type="ARBA" id="ARBA00023277"/>
    </source>
</evidence>
<dbReference type="InterPro" id="IPR003764">
    <property type="entry name" value="GlcNAc_6-P_deAcase"/>
</dbReference>
<dbReference type="Proteomes" id="UP000050920">
    <property type="component" value="Unassembled WGS sequence"/>
</dbReference>
<dbReference type="Gene3D" id="2.30.40.10">
    <property type="entry name" value="Urease, subunit C, domain 1"/>
    <property type="match status" value="1"/>
</dbReference>
<dbReference type="PANTHER" id="PTHR11113">
    <property type="entry name" value="N-ACETYLGLUCOSAMINE-6-PHOSPHATE DEACETYLASE"/>
    <property type="match status" value="1"/>
</dbReference>
<comment type="caution">
    <text evidence="14">The sequence shown here is derived from an EMBL/GenBank/DDBJ whole genome shotgun (WGS) entry which is preliminary data.</text>
</comment>
<keyword evidence="5 9" id="KW-0378">Hydrolase</keyword>
<dbReference type="FunFam" id="3.20.20.140:FF:000004">
    <property type="entry name" value="N-acetylglucosamine-6-phosphate deacetylase"/>
    <property type="match status" value="1"/>
</dbReference>
<evidence type="ECO:0000256" key="4">
    <source>
        <dbReference type="ARBA" id="ARBA00022723"/>
    </source>
</evidence>
<dbReference type="GO" id="GO:0006046">
    <property type="term" value="P:N-acetylglucosamine catabolic process"/>
    <property type="evidence" value="ECO:0007669"/>
    <property type="project" value="TreeGrafter"/>
</dbReference>
<feature type="binding site" evidence="11">
    <location>
        <position position="224"/>
    </location>
    <ligand>
        <name>substrate</name>
    </ligand>
</feature>
<evidence type="ECO:0000256" key="11">
    <source>
        <dbReference type="PIRSR" id="PIRSR038994-2"/>
    </source>
</evidence>
<evidence type="ECO:0000256" key="3">
    <source>
        <dbReference type="ARBA" id="ARBA00018029"/>
    </source>
</evidence>
<dbReference type="CDD" id="cd00854">
    <property type="entry name" value="NagA"/>
    <property type="match status" value="1"/>
</dbReference>
<comment type="similarity">
    <text evidence="1 9">Belongs to the metallo-dependent hydrolases superfamily. NagA family.</text>
</comment>
<dbReference type="EMBL" id="AYGX02000175">
    <property type="protein sequence ID" value="KRO22487.1"/>
    <property type="molecule type" value="Genomic_DNA"/>
</dbReference>
<feature type="binding site" evidence="12">
    <location>
        <position position="213"/>
    </location>
    <ligand>
        <name>Zn(2+)</name>
        <dbReference type="ChEBI" id="CHEBI:29105"/>
    </ligand>
</feature>
<comment type="cofactor">
    <cofactor evidence="12">
        <name>a divalent metal cation</name>
        <dbReference type="ChEBI" id="CHEBI:60240"/>
    </cofactor>
    <text evidence="12">Binds 1 divalent metal cation per subunit.</text>
</comment>
<comment type="catalytic activity">
    <reaction evidence="7">
        <text>N-acetyl-D-glucosamine 6-phosphate + H2O = D-glucosamine 6-phosphate + acetate</text>
        <dbReference type="Rhea" id="RHEA:22936"/>
        <dbReference type="ChEBI" id="CHEBI:15377"/>
        <dbReference type="ChEBI" id="CHEBI:30089"/>
        <dbReference type="ChEBI" id="CHEBI:57513"/>
        <dbReference type="ChEBI" id="CHEBI:58725"/>
        <dbReference type="EC" id="3.5.1.25"/>
    </reaction>
</comment>
<proteinExistence type="inferred from homology"/>
<dbReference type="EC" id="3.5.1.25" evidence="2"/>
<dbReference type="SUPFAM" id="SSF51556">
    <property type="entry name" value="Metallo-dependent hydrolases"/>
    <property type="match status" value="1"/>
</dbReference>
<evidence type="ECO:0000259" key="13">
    <source>
        <dbReference type="Pfam" id="PF01979"/>
    </source>
</evidence>
<dbReference type="NCBIfam" id="TIGR00221">
    <property type="entry name" value="nagA"/>
    <property type="match status" value="1"/>
</dbReference>
<feature type="binding site" evidence="11">
    <location>
        <position position="140"/>
    </location>
    <ligand>
        <name>substrate</name>
    </ligand>
</feature>
<dbReference type="GO" id="GO:0046872">
    <property type="term" value="F:metal ion binding"/>
    <property type="evidence" value="ECO:0007669"/>
    <property type="project" value="UniProtKB-KW"/>
</dbReference>
<sequence length="378" mass="41551">MSKVLKHAIIYTGLEKIDDGYIRFGKEIEAVGPMDEYVAQPDDDIEFVSGKTIVPGFIDVHSHGGYSFDSMDGNPAEINEMVNDMVAREGITSYFCTTMTQSNENLDHSMEGINKAAEENPVIQGVHLEGPFISATFKGAQPEKYIKNPNVELLDNWNKLSGGRVKLITYAPEDEGSREFEKYCLENGIVPSVGHSNATREQLLASKATHVTHLYNAQREFKHREPGVTGHAMLENNMYCELICDGFHIVPDMIKLAYEQKGVDRIELVTDSMRAKGEPDGVSELGGQKVIVKDGQARLEAGNLAGSVLTYINAFKNVQRFTGCGIAEAVKMSSVNQAREFGLTKKGTLEAGKDADINILDANQDLVATYSYGQKAVK</sequence>
<evidence type="ECO:0000256" key="1">
    <source>
        <dbReference type="ARBA" id="ARBA00010716"/>
    </source>
</evidence>
<feature type="domain" description="Amidohydrolase-related" evidence="13">
    <location>
        <begin position="52"/>
        <end position="369"/>
    </location>
</feature>
<feature type="binding site" evidence="12">
    <location>
        <position position="195"/>
    </location>
    <ligand>
        <name>Zn(2+)</name>
        <dbReference type="ChEBI" id="CHEBI:29105"/>
    </ligand>
</feature>
<feature type="binding site" evidence="11">
    <location>
        <begin position="304"/>
        <end position="306"/>
    </location>
    <ligand>
        <name>substrate</name>
    </ligand>
</feature>
<gene>
    <name evidence="14" type="ORF">DY78_GL002005</name>
</gene>
<keyword evidence="6 9" id="KW-0119">Carbohydrate metabolism</keyword>
<dbReference type="PANTHER" id="PTHR11113:SF14">
    <property type="entry name" value="N-ACETYLGLUCOSAMINE-6-PHOSPHATE DEACETYLASE"/>
    <property type="match status" value="1"/>
</dbReference>
<dbReference type="GO" id="GO:0008448">
    <property type="term" value="F:N-acetylglucosamine-6-phosphate deacetylase activity"/>
    <property type="evidence" value="ECO:0007669"/>
    <property type="project" value="UniProtKB-EC"/>
</dbReference>
<evidence type="ECO:0000313" key="15">
    <source>
        <dbReference type="Proteomes" id="UP000050920"/>
    </source>
</evidence>
<organism evidence="14 15">
    <name type="scientific">Lactiplantibacillus fabifermentans DSM 21115</name>
    <dbReference type="NCBI Taxonomy" id="1413187"/>
    <lineage>
        <taxon>Bacteria</taxon>
        <taxon>Bacillati</taxon>
        <taxon>Bacillota</taxon>
        <taxon>Bacilli</taxon>
        <taxon>Lactobacillales</taxon>
        <taxon>Lactobacillaceae</taxon>
        <taxon>Lactiplantibacillus</taxon>
    </lineage>
</organism>
<evidence type="ECO:0000256" key="12">
    <source>
        <dbReference type="PIRSR" id="PIRSR038994-3"/>
    </source>
</evidence>
<dbReference type="InterPro" id="IPR032466">
    <property type="entry name" value="Metal_Hydrolase"/>
</dbReference>
<evidence type="ECO:0000256" key="8">
    <source>
        <dbReference type="ARBA" id="ARBA00060590"/>
    </source>
</evidence>
<dbReference type="SUPFAM" id="SSF51338">
    <property type="entry name" value="Composite domain of metallo-dependent hydrolases"/>
    <property type="match status" value="1"/>
</dbReference>
<keyword evidence="15" id="KW-1185">Reference proteome</keyword>
<dbReference type="AlphaFoldDB" id="A0A0R2N9F3"/>
<dbReference type="PIRSF" id="PIRSF038994">
    <property type="entry name" value="NagA"/>
    <property type="match status" value="1"/>
</dbReference>
<evidence type="ECO:0000256" key="9">
    <source>
        <dbReference type="PIRNR" id="PIRNR038994"/>
    </source>
</evidence>
<protein>
    <recommendedName>
        <fullName evidence="3">N-acetylglucosamine-6-phosphate deacetylase</fullName>
        <ecNumber evidence="2">3.5.1.25</ecNumber>
    </recommendedName>
</protein>
<accession>A0A0R2N9F3</accession>
<name>A0A0R2N9F3_9LACO</name>
<feature type="active site" description="Proton donor/acceptor" evidence="10">
    <location>
        <position position="271"/>
    </location>
</feature>
<evidence type="ECO:0000256" key="5">
    <source>
        <dbReference type="ARBA" id="ARBA00022801"/>
    </source>
</evidence>
<feature type="binding site" evidence="12">
    <location>
        <position position="129"/>
    </location>
    <ligand>
        <name>Zn(2+)</name>
        <dbReference type="ChEBI" id="CHEBI:29105"/>
    </ligand>
</feature>
<reference evidence="14 15" key="1">
    <citation type="journal article" date="2015" name="Genome Announc.">
        <title>Expanding the biotechnology potential of lactobacilli through comparative genomics of 213 strains and associated genera.</title>
        <authorList>
            <person name="Sun Z."/>
            <person name="Harris H.M."/>
            <person name="McCann A."/>
            <person name="Guo C."/>
            <person name="Argimon S."/>
            <person name="Zhang W."/>
            <person name="Yang X."/>
            <person name="Jeffery I.B."/>
            <person name="Cooney J.C."/>
            <person name="Kagawa T.F."/>
            <person name="Liu W."/>
            <person name="Song Y."/>
            <person name="Salvetti E."/>
            <person name="Wrobel A."/>
            <person name="Rasinkangas P."/>
            <person name="Parkhill J."/>
            <person name="Rea M.C."/>
            <person name="O'Sullivan O."/>
            <person name="Ritari J."/>
            <person name="Douillard F.P."/>
            <person name="Paul Ross R."/>
            <person name="Yang R."/>
            <person name="Briner A.E."/>
            <person name="Felis G.E."/>
            <person name="de Vos W.M."/>
            <person name="Barrangou R."/>
            <person name="Klaenhammer T.R."/>
            <person name="Caufield P.W."/>
            <person name="Cui Y."/>
            <person name="Zhang H."/>
            <person name="O'Toole P.W."/>
        </authorList>
    </citation>
    <scope>NUCLEOTIDE SEQUENCE [LARGE SCALE GENOMIC DNA]</scope>
    <source>
        <strain evidence="14 15">DSM 21115</strain>
    </source>
</reference>
<dbReference type="RefSeq" id="WP_024625969.1">
    <property type="nucleotide sequence ID" value="NZ_AYGX02000175.1"/>
</dbReference>
<dbReference type="InterPro" id="IPR006680">
    <property type="entry name" value="Amidohydro-rel"/>
</dbReference>
<evidence type="ECO:0000313" key="14">
    <source>
        <dbReference type="EMBL" id="KRO22487.1"/>
    </source>
</evidence>
<evidence type="ECO:0000256" key="7">
    <source>
        <dbReference type="ARBA" id="ARBA00047647"/>
    </source>
</evidence>
<feature type="binding site" evidence="11">
    <location>
        <begin position="216"/>
        <end position="217"/>
    </location>
    <ligand>
        <name>substrate</name>
    </ligand>
</feature>
<dbReference type="InterPro" id="IPR011059">
    <property type="entry name" value="Metal-dep_hydrolase_composite"/>
</dbReference>
<dbReference type="Pfam" id="PF01979">
    <property type="entry name" value="Amidohydro_1"/>
    <property type="match status" value="1"/>
</dbReference>
<keyword evidence="4 12" id="KW-0479">Metal-binding</keyword>
<feature type="binding site" evidence="11">
    <location>
        <position position="248"/>
    </location>
    <ligand>
        <name>substrate</name>
    </ligand>
</feature>
<evidence type="ECO:0000256" key="10">
    <source>
        <dbReference type="PIRSR" id="PIRSR038994-1"/>
    </source>
</evidence>